<dbReference type="eggNOG" id="COG3638">
    <property type="taxonomic scope" value="Bacteria"/>
</dbReference>
<dbReference type="PROSITE" id="PS00211">
    <property type="entry name" value="ABC_TRANSPORTER_1"/>
    <property type="match status" value="1"/>
</dbReference>
<dbReference type="Gene3D" id="3.40.50.300">
    <property type="entry name" value="P-loop containing nucleotide triphosphate hydrolases"/>
    <property type="match status" value="1"/>
</dbReference>
<dbReference type="PANTHER" id="PTHR43166:SF6">
    <property type="entry name" value="PHOSPHONATES IMPORT ATP-BINDING PROTEIN PHNC"/>
    <property type="match status" value="1"/>
</dbReference>
<evidence type="ECO:0000256" key="3">
    <source>
        <dbReference type="ARBA" id="ARBA00022741"/>
    </source>
</evidence>
<protein>
    <submittedName>
        <fullName evidence="9">Phosphonate ABC transporter, ATP-binding protein</fullName>
        <ecNumber evidence="9">3.6.3.28</ecNumber>
    </submittedName>
</protein>
<evidence type="ECO:0000259" key="8">
    <source>
        <dbReference type="PROSITE" id="PS50893"/>
    </source>
</evidence>
<dbReference type="NCBIfam" id="TIGR02315">
    <property type="entry name" value="ABC_phnC"/>
    <property type="match status" value="1"/>
</dbReference>
<dbReference type="SUPFAM" id="SSF52540">
    <property type="entry name" value="P-loop containing nucleoside triphosphate hydrolases"/>
    <property type="match status" value="1"/>
</dbReference>
<keyword evidence="4 9" id="KW-0067">ATP-binding</keyword>
<dbReference type="InterPro" id="IPR003593">
    <property type="entry name" value="AAA+_ATPase"/>
</dbReference>
<keyword evidence="6" id="KW-1278">Translocase</keyword>
<dbReference type="SMART" id="SM00382">
    <property type="entry name" value="AAA"/>
    <property type="match status" value="1"/>
</dbReference>
<dbReference type="STRING" id="582515.KR51_00015360"/>
<keyword evidence="10" id="KW-1185">Reference proteome</keyword>
<keyword evidence="2" id="KW-1003">Cell membrane</keyword>
<keyword evidence="9" id="KW-0378">Hydrolase</keyword>
<dbReference type="GO" id="GO:0005524">
    <property type="term" value="F:ATP binding"/>
    <property type="evidence" value="ECO:0007669"/>
    <property type="project" value="UniProtKB-KW"/>
</dbReference>
<dbReference type="CDD" id="cd03256">
    <property type="entry name" value="ABC_PhnC_transporter"/>
    <property type="match status" value="1"/>
</dbReference>
<accession>U5DMN0</accession>
<evidence type="ECO:0000256" key="4">
    <source>
        <dbReference type="ARBA" id="ARBA00022840"/>
    </source>
</evidence>
<dbReference type="Pfam" id="PF00005">
    <property type="entry name" value="ABC_tran"/>
    <property type="match status" value="1"/>
</dbReference>
<dbReference type="RefSeq" id="WP_022606223.1">
    <property type="nucleotide sequence ID" value="NZ_ASSJ01000040.1"/>
</dbReference>
<dbReference type="InterPro" id="IPR017871">
    <property type="entry name" value="ABC_transporter-like_CS"/>
</dbReference>
<evidence type="ECO:0000256" key="5">
    <source>
        <dbReference type="ARBA" id="ARBA00022885"/>
    </source>
</evidence>
<keyword evidence="7" id="KW-0472">Membrane</keyword>
<gene>
    <name evidence="9" type="ORF">KR51_00015360</name>
</gene>
<sequence length="254" mass="27827">MDTSAVVSLDRVGVVYDNGVVALESVSLQLKRGEFAIVLGSSGAGKSTLLRTLNHLRLPTHGKVTVEGVGELTKPSALRLHRKRTGMIFQQHQLIERYSALKNVLMGRLAYHSFWKSLLPLPKLDQLIALDCLKRVGLIDKALTPVKSLSGGQQQRVGIARALAQKPRLMLADEPIASLDPTSAHQVLALLRDICKSEGIAALLSLHQLEFAKQYGDRIIGLANGRVIFDGSPSALHHQHLDEIYTKRSLEPVM</sequence>
<dbReference type="GO" id="GO:0015416">
    <property type="term" value="F:ABC-type phosphonate transporter activity"/>
    <property type="evidence" value="ECO:0007669"/>
    <property type="project" value="InterPro"/>
</dbReference>
<dbReference type="PANTHER" id="PTHR43166">
    <property type="entry name" value="AMINO ACID IMPORT ATP-BINDING PROTEIN"/>
    <property type="match status" value="1"/>
</dbReference>
<dbReference type="InterPro" id="IPR050086">
    <property type="entry name" value="MetN_ABC_transporter-like"/>
</dbReference>
<dbReference type="EC" id="3.6.3.28" evidence="9"/>
<evidence type="ECO:0000256" key="6">
    <source>
        <dbReference type="ARBA" id="ARBA00022967"/>
    </source>
</evidence>
<dbReference type="EMBL" id="ASSJ01000040">
    <property type="protein sequence ID" value="ERN41869.1"/>
    <property type="molecule type" value="Genomic_DNA"/>
</dbReference>
<proteinExistence type="predicted"/>
<evidence type="ECO:0000256" key="1">
    <source>
        <dbReference type="ARBA" id="ARBA00022448"/>
    </source>
</evidence>
<dbReference type="InParanoid" id="U5DMN0"/>
<dbReference type="Proteomes" id="UP000016960">
    <property type="component" value="Unassembled WGS sequence"/>
</dbReference>
<keyword evidence="5" id="KW-0918">Phosphonate transport</keyword>
<evidence type="ECO:0000313" key="10">
    <source>
        <dbReference type="Proteomes" id="UP000016960"/>
    </source>
</evidence>
<dbReference type="InterPro" id="IPR027417">
    <property type="entry name" value="P-loop_NTPase"/>
</dbReference>
<dbReference type="PROSITE" id="PS50893">
    <property type="entry name" value="ABC_TRANSPORTER_2"/>
    <property type="match status" value="1"/>
</dbReference>
<dbReference type="GO" id="GO:0016020">
    <property type="term" value="C:membrane"/>
    <property type="evidence" value="ECO:0007669"/>
    <property type="project" value="InterPro"/>
</dbReference>
<dbReference type="InterPro" id="IPR012693">
    <property type="entry name" value="ABC_transpr_PhnC"/>
</dbReference>
<evidence type="ECO:0000256" key="2">
    <source>
        <dbReference type="ARBA" id="ARBA00022475"/>
    </source>
</evidence>
<reference evidence="9 10" key="1">
    <citation type="submission" date="2013-05" db="EMBL/GenBank/DDBJ databases">
        <title>Draft genome sequence of Rubidibacter lacunae KORDI 51-2.</title>
        <authorList>
            <person name="Choi D.H."/>
            <person name="Noh J.H."/>
            <person name="Kwon K.-K."/>
            <person name="Lee J.-H."/>
            <person name="Ryu J.-Y."/>
        </authorList>
    </citation>
    <scope>NUCLEOTIDE SEQUENCE [LARGE SCALE GENOMIC DNA]</scope>
    <source>
        <strain evidence="9 10">KORDI 51-2</strain>
    </source>
</reference>
<name>U5DMN0_9CHRO</name>
<feature type="domain" description="ABC transporter" evidence="8">
    <location>
        <begin position="7"/>
        <end position="249"/>
    </location>
</feature>
<evidence type="ECO:0000313" key="9">
    <source>
        <dbReference type="EMBL" id="ERN41869.1"/>
    </source>
</evidence>
<comment type="caution">
    <text evidence="9">The sequence shown here is derived from an EMBL/GenBank/DDBJ whole genome shotgun (WGS) entry which is preliminary data.</text>
</comment>
<dbReference type="GO" id="GO:0016887">
    <property type="term" value="F:ATP hydrolysis activity"/>
    <property type="evidence" value="ECO:0007669"/>
    <property type="project" value="InterPro"/>
</dbReference>
<organism evidence="9 10">
    <name type="scientific">Rubidibacter lacunae KORDI 51-2</name>
    <dbReference type="NCBI Taxonomy" id="582515"/>
    <lineage>
        <taxon>Bacteria</taxon>
        <taxon>Bacillati</taxon>
        <taxon>Cyanobacteriota</taxon>
        <taxon>Cyanophyceae</taxon>
        <taxon>Oscillatoriophycideae</taxon>
        <taxon>Chroococcales</taxon>
        <taxon>Aphanothecaceae</taxon>
        <taxon>Rubidibacter</taxon>
    </lineage>
</organism>
<dbReference type="OrthoDB" id="9802264at2"/>
<dbReference type="InterPro" id="IPR003439">
    <property type="entry name" value="ABC_transporter-like_ATP-bd"/>
</dbReference>
<keyword evidence="3" id="KW-0547">Nucleotide-binding</keyword>
<dbReference type="AlphaFoldDB" id="U5DMN0"/>
<keyword evidence="1" id="KW-0813">Transport</keyword>
<evidence type="ECO:0000256" key="7">
    <source>
        <dbReference type="ARBA" id="ARBA00023136"/>
    </source>
</evidence>